<reference evidence="2" key="1">
    <citation type="journal article" date="2013" name="Genetics">
        <title>The draft genome and transcriptome of Panagrellus redivivus are shaped by the harsh demands of a free-living lifestyle.</title>
        <authorList>
            <person name="Srinivasan J."/>
            <person name="Dillman A.R."/>
            <person name="Macchietto M.G."/>
            <person name="Heikkinen L."/>
            <person name="Lakso M."/>
            <person name="Fracchia K.M."/>
            <person name="Antoshechkin I."/>
            <person name="Mortazavi A."/>
            <person name="Wong G."/>
            <person name="Sternberg P.W."/>
        </authorList>
    </citation>
    <scope>NUCLEOTIDE SEQUENCE [LARGE SCALE GENOMIC DNA]</scope>
    <source>
        <strain evidence="2">MT8872</strain>
    </source>
</reference>
<keyword evidence="1" id="KW-1133">Transmembrane helix</keyword>
<feature type="transmembrane region" description="Helical" evidence="1">
    <location>
        <begin position="92"/>
        <end position="112"/>
    </location>
</feature>
<protein>
    <submittedName>
        <fullName evidence="3">7TM_GPCR_Srx domain-containing protein</fullName>
    </submittedName>
</protein>
<feature type="transmembrane region" description="Helical" evidence="1">
    <location>
        <begin position="39"/>
        <end position="59"/>
    </location>
</feature>
<dbReference type="AlphaFoldDB" id="A0A7E4UWX2"/>
<evidence type="ECO:0000313" key="2">
    <source>
        <dbReference type="Proteomes" id="UP000492821"/>
    </source>
</evidence>
<accession>A0A7E4UWX2</accession>
<feature type="transmembrane region" description="Helical" evidence="1">
    <location>
        <begin position="124"/>
        <end position="151"/>
    </location>
</feature>
<sequence length="208" mass="23468">MLWHNIYLFGILSFVLALNRYTAIAYWKDHNRLWSFFPTCAWCVFLLAYPVIVDIGFIASDPNGFICLPRPLTSGNENCPKVYGRIGLRQCASNVVMMIGSVIFSALTIMKIRKTSAPQVATKLFIQSCVSNAIFTVFVITLVFNCLMWIHEDTADPTLKLVNNMICSLPNYGRQSINIIWLVVITRSMIRPSKKTCVTSAVRSSITK</sequence>
<organism evidence="2 3">
    <name type="scientific">Panagrellus redivivus</name>
    <name type="common">Microworm</name>
    <dbReference type="NCBI Taxonomy" id="6233"/>
    <lineage>
        <taxon>Eukaryota</taxon>
        <taxon>Metazoa</taxon>
        <taxon>Ecdysozoa</taxon>
        <taxon>Nematoda</taxon>
        <taxon>Chromadorea</taxon>
        <taxon>Rhabditida</taxon>
        <taxon>Tylenchina</taxon>
        <taxon>Panagrolaimomorpha</taxon>
        <taxon>Panagrolaimoidea</taxon>
        <taxon>Panagrolaimidae</taxon>
        <taxon>Panagrellus</taxon>
    </lineage>
</organism>
<reference evidence="3" key="2">
    <citation type="submission" date="2020-10" db="UniProtKB">
        <authorList>
            <consortium name="WormBaseParasite"/>
        </authorList>
    </citation>
    <scope>IDENTIFICATION</scope>
</reference>
<proteinExistence type="predicted"/>
<feature type="transmembrane region" description="Helical" evidence="1">
    <location>
        <begin position="6"/>
        <end position="27"/>
    </location>
</feature>
<evidence type="ECO:0000313" key="3">
    <source>
        <dbReference type="WBParaSite" id="Pan_g13825.t1"/>
    </source>
</evidence>
<dbReference type="WBParaSite" id="Pan_g13825.t1">
    <property type="protein sequence ID" value="Pan_g13825.t1"/>
    <property type="gene ID" value="Pan_g13825"/>
</dbReference>
<keyword evidence="1" id="KW-0812">Transmembrane</keyword>
<keyword evidence="2" id="KW-1185">Reference proteome</keyword>
<dbReference type="Proteomes" id="UP000492821">
    <property type="component" value="Unassembled WGS sequence"/>
</dbReference>
<name>A0A7E4UWX2_PANRE</name>
<evidence type="ECO:0000256" key="1">
    <source>
        <dbReference type="SAM" id="Phobius"/>
    </source>
</evidence>
<keyword evidence="1" id="KW-0472">Membrane</keyword>